<organism evidence="2 3">
    <name type="scientific">Actinomycetospora atypica</name>
    <dbReference type="NCBI Taxonomy" id="1290095"/>
    <lineage>
        <taxon>Bacteria</taxon>
        <taxon>Bacillati</taxon>
        <taxon>Actinomycetota</taxon>
        <taxon>Actinomycetes</taxon>
        <taxon>Pseudonocardiales</taxon>
        <taxon>Pseudonocardiaceae</taxon>
        <taxon>Actinomycetospora</taxon>
    </lineage>
</organism>
<evidence type="ECO:0000256" key="1">
    <source>
        <dbReference type="SAM" id="MobiDB-lite"/>
    </source>
</evidence>
<name>A0ABV9YS66_9PSEU</name>
<dbReference type="RefSeq" id="WP_378037688.1">
    <property type="nucleotide sequence ID" value="NZ_JBHSIV010000022.1"/>
</dbReference>
<comment type="caution">
    <text evidence="2">The sequence shown here is derived from an EMBL/GenBank/DDBJ whole genome shotgun (WGS) entry which is preliminary data.</text>
</comment>
<sequence>MIAFGIVVVLVLVAVARYGADTRFEATDHRDPALPRGPQHAHTPASDLRRLGGVARRLTAQRQLWAAYDAQLRPWETQRSGARPVGWETRRGLRPVA</sequence>
<evidence type="ECO:0000313" key="2">
    <source>
        <dbReference type="EMBL" id="MFC5064345.1"/>
    </source>
</evidence>
<protein>
    <recommendedName>
        <fullName evidence="4">Secreted protein</fullName>
    </recommendedName>
</protein>
<evidence type="ECO:0008006" key="4">
    <source>
        <dbReference type="Google" id="ProtNLM"/>
    </source>
</evidence>
<evidence type="ECO:0000313" key="3">
    <source>
        <dbReference type="Proteomes" id="UP001595947"/>
    </source>
</evidence>
<accession>A0ABV9YS66</accession>
<dbReference type="Proteomes" id="UP001595947">
    <property type="component" value="Unassembled WGS sequence"/>
</dbReference>
<dbReference type="EMBL" id="JBHSIV010000022">
    <property type="protein sequence ID" value="MFC5064345.1"/>
    <property type="molecule type" value="Genomic_DNA"/>
</dbReference>
<feature type="region of interest" description="Disordered" evidence="1">
    <location>
        <begin position="26"/>
        <end position="48"/>
    </location>
</feature>
<proteinExistence type="predicted"/>
<gene>
    <name evidence="2" type="ORF">ACFPBZ_19130</name>
</gene>
<reference evidence="3" key="1">
    <citation type="journal article" date="2019" name="Int. J. Syst. Evol. Microbiol.">
        <title>The Global Catalogue of Microorganisms (GCM) 10K type strain sequencing project: providing services to taxonomists for standard genome sequencing and annotation.</title>
        <authorList>
            <consortium name="The Broad Institute Genomics Platform"/>
            <consortium name="The Broad Institute Genome Sequencing Center for Infectious Disease"/>
            <person name="Wu L."/>
            <person name="Ma J."/>
        </authorList>
    </citation>
    <scope>NUCLEOTIDE SEQUENCE [LARGE SCALE GENOMIC DNA]</scope>
    <source>
        <strain evidence="3">CGMCC 4.7093</strain>
    </source>
</reference>
<keyword evidence="3" id="KW-1185">Reference proteome</keyword>